<dbReference type="AlphaFoldDB" id="A0A8T0MCI3"/>
<proteinExistence type="predicted"/>
<reference evidence="2" key="1">
    <citation type="submission" date="2020-05" db="EMBL/GenBank/DDBJ databases">
        <title>WGS assembly of Panicum virgatum.</title>
        <authorList>
            <person name="Lovell J.T."/>
            <person name="Jenkins J."/>
            <person name="Shu S."/>
            <person name="Juenger T.E."/>
            <person name="Schmutz J."/>
        </authorList>
    </citation>
    <scope>NUCLEOTIDE SEQUENCE</scope>
    <source>
        <strain evidence="2">AP13</strain>
    </source>
</reference>
<feature type="transmembrane region" description="Helical" evidence="1">
    <location>
        <begin position="121"/>
        <end position="148"/>
    </location>
</feature>
<dbReference type="EMBL" id="CM029054">
    <property type="protein sequence ID" value="KAG2534637.1"/>
    <property type="molecule type" value="Genomic_DNA"/>
</dbReference>
<name>A0A8T0MCI3_PANVG</name>
<keyword evidence="1" id="KW-0812">Transmembrane</keyword>
<evidence type="ECO:0000313" key="2">
    <source>
        <dbReference type="EMBL" id="KAG2534637.1"/>
    </source>
</evidence>
<keyword evidence="1" id="KW-0472">Membrane</keyword>
<sequence>MSGGGRSMADHRRHGEGSGAPHLLAAAILLLSDGLGTGIGFAGSRGGGCAGEEARRLVDAGPTFMVAICHGMVGGNIGTTKLRSYLEKRRNFNRPPLAIYTHQTSASIYSAPNLCDASLQVAIFAFLTFFSMSWISSVTMSVAIVACLP</sequence>
<organism evidence="2 3">
    <name type="scientific">Panicum virgatum</name>
    <name type="common">Blackwell switchgrass</name>
    <dbReference type="NCBI Taxonomy" id="38727"/>
    <lineage>
        <taxon>Eukaryota</taxon>
        <taxon>Viridiplantae</taxon>
        <taxon>Streptophyta</taxon>
        <taxon>Embryophyta</taxon>
        <taxon>Tracheophyta</taxon>
        <taxon>Spermatophyta</taxon>
        <taxon>Magnoliopsida</taxon>
        <taxon>Liliopsida</taxon>
        <taxon>Poales</taxon>
        <taxon>Poaceae</taxon>
        <taxon>PACMAD clade</taxon>
        <taxon>Panicoideae</taxon>
        <taxon>Panicodae</taxon>
        <taxon>Paniceae</taxon>
        <taxon>Panicinae</taxon>
        <taxon>Panicum</taxon>
        <taxon>Panicum sect. Hiantes</taxon>
    </lineage>
</organism>
<keyword evidence="1" id="KW-1133">Transmembrane helix</keyword>
<gene>
    <name evidence="2" type="ORF">PVAP13_9NG073293</name>
</gene>
<keyword evidence="3" id="KW-1185">Reference proteome</keyword>
<dbReference type="Proteomes" id="UP000823388">
    <property type="component" value="Chromosome 9N"/>
</dbReference>
<comment type="caution">
    <text evidence="2">The sequence shown here is derived from an EMBL/GenBank/DDBJ whole genome shotgun (WGS) entry which is preliminary data.</text>
</comment>
<evidence type="ECO:0000313" key="3">
    <source>
        <dbReference type="Proteomes" id="UP000823388"/>
    </source>
</evidence>
<accession>A0A8T0MCI3</accession>
<evidence type="ECO:0000256" key="1">
    <source>
        <dbReference type="SAM" id="Phobius"/>
    </source>
</evidence>
<protein>
    <submittedName>
        <fullName evidence="2">Uncharacterized protein</fullName>
    </submittedName>
</protein>